<feature type="transmembrane region" description="Helical" evidence="1">
    <location>
        <begin position="33"/>
        <end position="54"/>
    </location>
</feature>
<reference evidence="2 3" key="1">
    <citation type="submission" date="2017-08" db="EMBL/GenBank/DDBJ databases">
        <authorList>
            <person name="de Groot N.N."/>
        </authorList>
    </citation>
    <scope>NUCLEOTIDE SEQUENCE [LARGE SCALE GENOMIC DNA]</scope>
    <source>
        <strain evidence="2 3">NBT06-6</strain>
    </source>
</reference>
<evidence type="ECO:0000313" key="3">
    <source>
        <dbReference type="Proteomes" id="UP000215771"/>
    </source>
</evidence>
<keyword evidence="1" id="KW-0472">Membrane</keyword>
<accession>A0A269PE16</accession>
<keyword evidence="1" id="KW-0812">Transmembrane</keyword>
<dbReference type="AlphaFoldDB" id="A0A269PE16"/>
<protein>
    <submittedName>
        <fullName evidence="2">Uncharacterized protein</fullName>
    </submittedName>
</protein>
<organism evidence="2 3">
    <name type="scientific">Corynebacterium hadale</name>
    <dbReference type="NCBI Taxonomy" id="2026255"/>
    <lineage>
        <taxon>Bacteria</taxon>
        <taxon>Bacillati</taxon>
        <taxon>Actinomycetota</taxon>
        <taxon>Actinomycetes</taxon>
        <taxon>Mycobacteriales</taxon>
        <taxon>Corynebacteriaceae</taxon>
        <taxon>Corynebacterium</taxon>
    </lineage>
</organism>
<evidence type="ECO:0000313" key="2">
    <source>
        <dbReference type="EMBL" id="PAJ70318.1"/>
    </source>
</evidence>
<dbReference type="Proteomes" id="UP000215771">
    <property type="component" value="Unassembled WGS sequence"/>
</dbReference>
<sequence>MDTAQKIKTGALAVLSVFAIALIVLWATHSIGLGLLATSLVLLVFLSVGIRIWAENSRPSEATDSMPRSEHL</sequence>
<dbReference type="EMBL" id="NQMQ01000010">
    <property type="protein sequence ID" value="PAJ70318.1"/>
    <property type="molecule type" value="Genomic_DNA"/>
</dbReference>
<comment type="caution">
    <text evidence="2">The sequence shown here is derived from an EMBL/GenBank/DDBJ whole genome shotgun (WGS) entry which is preliminary data.</text>
</comment>
<proteinExistence type="predicted"/>
<gene>
    <name evidence="2" type="ORF">CIG21_05655</name>
</gene>
<name>A0A269PE16_9CORY</name>
<keyword evidence="1" id="KW-1133">Transmembrane helix</keyword>
<evidence type="ECO:0000256" key="1">
    <source>
        <dbReference type="SAM" id="Phobius"/>
    </source>
</evidence>
<feature type="transmembrane region" description="Helical" evidence="1">
    <location>
        <begin position="7"/>
        <end position="27"/>
    </location>
</feature>